<dbReference type="InterPro" id="IPR017972">
    <property type="entry name" value="Cyt_P450_CS"/>
</dbReference>
<keyword evidence="4" id="KW-1185">Reference proteome</keyword>
<keyword evidence="2" id="KW-0349">Heme</keyword>
<reference evidence="3 4" key="1">
    <citation type="journal article" date="2019" name="Int. J. Syst. Evol. Microbiol.">
        <title>The Global Catalogue of Microorganisms (GCM) 10K type strain sequencing project: providing services to taxonomists for standard genome sequencing and annotation.</title>
        <authorList>
            <consortium name="The Broad Institute Genomics Platform"/>
            <consortium name="The Broad Institute Genome Sequencing Center for Infectious Disease"/>
            <person name="Wu L."/>
            <person name="Ma J."/>
        </authorList>
    </citation>
    <scope>NUCLEOTIDE SEQUENCE [LARGE SCALE GENOMIC DNA]</scope>
    <source>
        <strain evidence="3 4">JCM 11574</strain>
    </source>
</reference>
<keyword evidence="2" id="KW-0408">Iron</keyword>
<protein>
    <submittedName>
        <fullName evidence="3">Cytochrome P450</fullName>
    </submittedName>
</protein>
<dbReference type="PRINTS" id="PR00359">
    <property type="entry name" value="BP450"/>
</dbReference>
<dbReference type="PRINTS" id="PR00385">
    <property type="entry name" value="P450"/>
</dbReference>
<dbReference type="EMBL" id="BAAAVM010000119">
    <property type="protein sequence ID" value="GAA2775040.1"/>
    <property type="molecule type" value="Genomic_DNA"/>
</dbReference>
<dbReference type="SUPFAM" id="SSF48264">
    <property type="entry name" value="Cytochrome P450"/>
    <property type="match status" value="1"/>
</dbReference>
<name>A0ABN3V1X2_9ACTN</name>
<dbReference type="PROSITE" id="PS00086">
    <property type="entry name" value="CYTOCHROME_P450"/>
    <property type="match status" value="1"/>
</dbReference>
<keyword evidence="2" id="KW-0560">Oxidoreductase</keyword>
<comment type="similarity">
    <text evidence="1 2">Belongs to the cytochrome P450 family.</text>
</comment>
<sequence>MTEKPDADIPLFPMSRPGPFELPAEYARMLEHCPVRRARLANDTAVWLISRYEDIRAALTDPRIRADRSAPGFPFLNAETTHLRQVRVFFGMDSPDHGPARHMYQTEFTAQRCEAMRPFLKHCVDERVDRLIAAGPPADVVRALAYPIPTLAVARVLGVPESDYDEFERIATATMTKRDESHFAALFAYMRDLVDYRGRVPGNDLTSRVLRKHVKRGSISTQDVLHTIFMIMTAGIETTAGLVSLGIATLLQHPDQLAELRADPALMDGAVDELLRYLSVGELASVRIAGEDFTMRGVHIQAGEGIVALGAAGNRDPRAYPDPDTFDIHRDARRHLAFGHGPHKCIGWRLARLELNIIFSTLIARLPELRLAGAVTDDLLDNEALVFGLHALDVTWRDGKQA</sequence>
<evidence type="ECO:0000313" key="4">
    <source>
        <dbReference type="Proteomes" id="UP001500893"/>
    </source>
</evidence>
<dbReference type="Pfam" id="PF00067">
    <property type="entry name" value="p450"/>
    <property type="match status" value="1"/>
</dbReference>
<dbReference type="InterPro" id="IPR036396">
    <property type="entry name" value="Cyt_P450_sf"/>
</dbReference>
<dbReference type="PANTHER" id="PTHR46696">
    <property type="entry name" value="P450, PUTATIVE (EUROFUNG)-RELATED"/>
    <property type="match status" value="1"/>
</dbReference>
<gene>
    <name evidence="3" type="ORF">GCM10010521_61910</name>
</gene>
<dbReference type="PANTHER" id="PTHR46696:SF6">
    <property type="entry name" value="P450, PUTATIVE (EUROFUNG)-RELATED"/>
    <property type="match status" value="1"/>
</dbReference>
<evidence type="ECO:0000256" key="2">
    <source>
        <dbReference type="RuleBase" id="RU000461"/>
    </source>
</evidence>
<dbReference type="RefSeq" id="WP_345058202.1">
    <property type="nucleotide sequence ID" value="NZ_BAAAVM010000119.1"/>
</dbReference>
<dbReference type="InterPro" id="IPR002397">
    <property type="entry name" value="Cyt_P450_B"/>
</dbReference>
<dbReference type="Gene3D" id="1.10.630.10">
    <property type="entry name" value="Cytochrome P450"/>
    <property type="match status" value="1"/>
</dbReference>
<proteinExistence type="inferred from homology"/>
<accession>A0ABN3V1X2</accession>
<dbReference type="InterPro" id="IPR001128">
    <property type="entry name" value="Cyt_P450"/>
</dbReference>
<organism evidence="3 4">
    <name type="scientific">Streptomyces rameus</name>
    <dbReference type="NCBI Taxonomy" id="68261"/>
    <lineage>
        <taxon>Bacteria</taxon>
        <taxon>Bacillati</taxon>
        <taxon>Actinomycetota</taxon>
        <taxon>Actinomycetes</taxon>
        <taxon>Kitasatosporales</taxon>
        <taxon>Streptomycetaceae</taxon>
        <taxon>Streptomyces</taxon>
    </lineage>
</organism>
<evidence type="ECO:0000313" key="3">
    <source>
        <dbReference type="EMBL" id="GAA2775040.1"/>
    </source>
</evidence>
<comment type="caution">
    <text evidence="3">The sequence shown here is derived from an EMBL/GenBank/DDBJ whole genome shotgun (WGS) entry which is preliminary data.</text>
</comment>
<dbReference type="Proteomes" id="UP001500893">
    <property type="component" value="Unassembled WGS sequence"/>
</dbReference>
<keyword evidence="2" id="KW-0479">Metal-binding</keyword>
<keyword evidence="2" id="KW-0503">Monooxygenase</keyword>
<evidence type="ECO:0000256" key="1">
    <source>
        <dbReference type="ARBA" id="ARBA00010617"/>
    </source>
</evidence>
<dbReference type="CDD" id="cd11030">
    <property type="entry name" value="CYP105-like"/>
    <property type="match status" value="1"/>
</dbReference>